<dbReference type="Proteomes" id="UP000663889">
    <property type="component" value="Unassembled WGS sequence"/>
</dbReference>
<dbReference type="EMBL" id="CAJNOU010001115">
    <property type="protein sequence ID" value="CAF1153898.1"/>
    <property type="molecule type" value="Genomic_DNA"/>
</dbReference>
<sequence>MVSYCSTSNNRSLTKCLIESSNNSSQYFHRFVNISEWSDGLDLWSLSETIRKNPISQHSLDFHHDIGLYLPRYERDNIPEISLENELIYSKRIINNYLPERLRKLFKKEKNLLIEDHSNISSSDEQLSSIEDNEFSTSIQQLKSIEIPSNKVRLSLRPVQCQNYLQEKQSKQIQQQNYPSFNREKLKSLLKEQLTSLFTRETTNINHKRTLIRIPLVEIKHRNLPPKTTPIIDPTLIMERYNKLQQLLISRTPSQATINNKLMNNHQPPLGYDEMSTFGLNVTPIGFSCSKSFESSFLETKFEQENSSLKTRRSTQQASFRCSIDKNEDEQRIISKGNIESGFIASSGNFVLSNKNSNDEQTQTIRKFYRHHRSSSKNRIQRSKTFDLLPALVSGKRLHIPIPNQRNS</sequence>
<evidence type="ECO:0000313" key="1">
    <source>
        <dbReference type="EMBL" id="CAF1153898.1"/>
    </source>
</evidence>
<gene>
    <name evidence="1" type="ORF">SEV965_LOCUS18602</name>
</gene>
<dbReference type="AlphaFoldDB" id="A0A814SYM8"/>
<reference evidence="1" key="1">
    <citation type="submission" date="2021-02" db="EMBL/GenBank/DDBJ databases">
        <authorList>
            <person name="Nowell W R."/>
        </authorList>
    </citation>
    <scope>NUCLEOTIDE SEQUENCE</scope>
</reference>
<accession>A0A814SYM8</accession>
<protein>
    <submittedName>
        <fullName evidence="1">Uncharacterized protein</fullName>
    </submittedName>
</protein>
<evidence type="ECO:0000313" key="2">
    <source>
        <dbReference type="Proteomes" id="UP000663889"/>
    </source>
</evidence>
<proteinExistence type="predicted"/>
<organism evidence="1 2">
    <name type="scientific">Rotaria sordida</name>
    <dbReference type="NCBI Taxonomy" id="392033"/>
    <lineage>
        <taxon>Eukaryota</taxon>
        <taxon>Metazoa</taxon>
        <taxon>Spiralia</taxon>
        <taxon>Gnathifera</taxon>
        <taxon>Rotifera</taxon>
        <taxon>Eurotatoria</taxon>
        <taxon>Bdelloidea</taxon>
        <taxon>Philodinida</taxon>
        <taxon>Philodinidae</taxon>
        <taxon>Rotaria</taxon>
    </lineage>
</organism>
<comment type="caution">
    <text evidence="1">The sequence shown here is derived from an EMBL/GenBank/DDBJ whole genome shotgun (WGS) entry which is preliminary data.</text>
</comment>
<name>A0A814SYM8_9BILA</name>